<keyword evidence="1" id="KW-0472">Membrane</keyword>
<protein>
    <recommendedName>
        <fullName evidence="4">DUF2868 domain-containing protein</fullName>
    </recommendedName>
</protein>
<dbReference type="Proteomes" id="UP001259347">
    <property type="component" value="Unassembled WGS sequence"/>
</dbReference>
<keyword evidence="1" id="KW-1133">Transmembrane helix</keyword>
<proteinExistence type="predicted"/>
<evidence type="ECO:0000313" key="2">
    <source>
        <dbReference type="EMBL" id="MDR6867945.1"/>
    </source>
</evidence>
<comment type="caution">
    <text evidence="2">The sequence shown here is derived from an EMBL/GenBank/DDBJ whole genome shotgun (WGS) entry which is preliminary data.</text>
</comment>
<reference evidence="2 3" key="1">
    <citation type="submission" date="2023-07" db="EMBL/GenBank/DDBJ databases">
        <title>Sorghum-associated microbial communities from plants grown in Nebraska, USA.</title>
        <authorList>
            <person name="Schachtman D."/>
        </authorList>
    </citation>
    <scope>NUCLEOTIDE SEQUENCE [LARGE SCALE GENOMIC DNA]</scope>
    <source>
        <strain evidence="2 3">2980</strain>
    </source>
</reference>
<evidence type="ECO:0000313" key="3">
    <source>
        <dbReference type="Proteomes" id="UP001259347"/>
    </source>
</evidence>
<feature type="transmembrane region" description="Helical" evidence="1">
    <location>
        <begin position="48"/>
        <end position="71"/>
    </location>
</feature>
<feature type="transmembrane region" description="Helical" evidence="1">
    <location>
        <begin position="77"/>
        <end position="95"/>
    </location>
</feature>
<sequence length="347" mass="38282">MSIPRFDTAALQGPIDAEAAHAEAQAHVREILGEHGSSSRTARTVFRLTVLIVGFGVLSSLFVVAVQLFFGGWSANVFTWLIAAIMVIPLAVFQIRAEIRTRRDEEESWYRLARFAAANSMAYAPYQADAELPPALFRRGGSRALRDSLSRPGIQTANYGYEKMTARTRMPHTACFVAFDAPAGISAMTLITRLGDVWGQPVVPPTSQRRQEIDAELDAHIGVYCDPRDGENVRRILGPDVREALLRLASHCDIEIVGDRVSIIARRRLAMTDTAFWRWVEDLAVLVDVVLSRSMTIDDATRSGWEQRSAERTALFTPSPWGRAFLAVVLIPAVFGTIAAAVTAQWG</sequence>
<organism evidence="2 3">
    <name type="scientific">Microbacterium resistens</name>
    <dbReference type="NCBI Taxonomy" id="156977"/>
    <lineage>
        <taxon>Bacteria</taxon>
        <taxon>Bacillati</taxon>
        <taxon>Actinomycetota</taxon>
        <taxon>Actinomycetes</taxon>
        <taxon>Micrococcales</taxon>
        <taxon>Microbacteriaceae</taxon>
        <taxon>Microbacterium</taxon>
    </lineage>
</organism>
<name>A0ABU1SED2_9MICO</name>
<evidence type="ECO:0000256" key="1">
    <source>
        <dbReference type="SAM" id="Phobius"/>
    </source>
</evidence>
<gene>
    <name evidence="2" type="ORF">J2Y69_002553</name>
</gene>
<keyword evidence="1" id="KW-0812">Transmembrane</keyword>
<evidence type="ECO:0008006" key="4">
    <source>
        <dbReference type="Google" id="ProtNLM"/>
    </source>
</evidence>
<dbReference type="EMBL" id="JAVDUM010000011">
    <property type="protein sequence ID" value="MDR6867945.1"/>
    <property type="molecule type" value="Genomic_DNA"/>
</dbReference>
<keyword evidence="3" id="KW-1185">Reference proteome</keyword>
<accession>A0ABU1SED2</accession>
<dbReference type="RefSeq" id="WP_310021270.1">
    <property type="nucleotide sequence ID" value="NZ_JAVDUM010000011.1"/>
</dbReference>
<feature type="transmembrane region" description="Helical" evidence="1">
    <location>
        <begin position="324"/>
        <end position="346"/>
    </location>
</feature>